<keyword evidence="3" id="KW-1185">Reference proteome</keyword>
<feature type="region of interest" description="Disordered" evidence="1">
    <location>
        <begin position="115"/>
        <end position="261"/>
    </location>
</feature>
<evidence type="ECO:0000256" key="1">
    <source>
        <dbReference type="SAM" id="MobiDB-lite"/>
    </source>
</evidence>
<dbReference type="Proteomes" id="UP000694388">
    <property type="component" value="Unplaced"/>
</dbReference>
<reference evidence="2" key="1">
    <citation type="submission" date="2025-08" db="UniProtKB">
        <authorList>
            <consortium name="Ensembl"/>
        </authorList>
    </citation>
    <scope>IDENTIFICATION</scope>
</reference>
<feature type="compositionally biased region" description="Basic and acidic residues" evidence="1">
    <location>
        <begin position="210"/>
        <end position="241"/>
    </location>
</feature>
<feature type="region of interest" description="Disordered" evidence="1">
    <location>
        <begin position="80"/>
        <end position="99"/>
    </location>
</feature>
<feature type="compositionally biased region" description="Polar residues" evidence="1">
    <location>
        <begin position="80"/>
        <end position="96"/>
    </location>
</feature>
<reference evidence="2" key="2">
    <citation type="submission" date="2025-09" db="UniProtKB">
        <authorList>
            <consortium name="Ensembl"/>
        </authorList>
    </citation>
    <scope>IDENTIFICATION</scope>
</reference>
<sequence length="261" mass="29420">MLFVRVTLINEHTLCSKAYVVWFPLTCLCTQPRDPSYDIWAANTNPYESSWSWCQQNDTPTVPSSILSQWDGPHDMNMRSSWQSPGVESSSTNNAKNCAPQKAVEISLYPCDGEDQTVKGESPSCRSEKSYQRPYRPPACRTGEATVAPRVDRRDNWQRPHGRRGSVGRTGGPQPQGHRMQPHSIQFWGLPQPDRSSSGWQGKRLGGRYTSREDTGSWRAGGDSERARPDGEQTPPRERHGQHSRHQPNNSMVTQSISPLF</sequence>
<proteinExistence type="predicted"/>
<organism evidence="2 3">
    <name type="scientific">Eptatretus burgeri</name>
    <name type="common">Inshore hagfish</name>
    <dbReference type="NCBI Taxonomy" id="7764"/>
    <lineage>
        <taxon>Eukaryota</taxon>
        <taxon>Metazoa</taxon>
        <taxon>Chordata</taxon>
        <taxon>Craniata</taxon>
        <taxon>Vertebrata</taxon>
        <taxon>Cyclostomata</taxon>
        <taxon>Myxini</taxon>
        <taxon>Myxiniformes</taxon>
        <taxon>Myxinidae</taxon>
        <taxon>Eptatretinae</taxon>
        <taxon>Eptatretus</taxon>
    </lineage>
</organism>
<evidence type="ECO:0000313" key="2">
    <source>
        <dbReference type="Ensembl" id="ENSEBUP00000018500.1"/>
    </source>
</evidence>
<evidence type="ECO:0000313" key="3">
    <source>
        <dbReference type="Proteomes" id="UP000694388"/>
    </source>
</evidence>
<dbReference type="AlphaFoldDB" id="A0A8C4QR19"/>
<name>A0A8C4QR19_EPTBU</name>
<accession>A0A8C4QR19</accession>
<feature type="compositionally biased region" description="Polar residues" evidence="1">
    <location>
        <begin position="247"/>
        <end position="261"/>
    </location>
</feature>
<dbReference type="Ensembl" id="ENSEBUT00000019076.1">
    <property type="protein sequence ID" value="ENSEBUP00000018500.1"/>
    <property type="gene ID" value="ENSEBUG00000011549.1"/>
</dbReference>
<protein>
    <submittedName>
        <fullName evidence="2">Uncharacterized protein</fullName>
    </submittedName>
</protein>